<protein>
    <submittedName>
        <fullName evidence="1">Uncharacterized protein</fullName>
    </submittedName>
</protein>
<evidence type="ECO:0000313" key="1">
    <source>
        <dbReference type="EMBL" id="KAI3821902.1"/>
    </source>
</evidence>
<accession>A0ACB9JNI5</accession>
<reference evidence="2" key="1">
    <citation type="journal article" date="2022" name="Mol. Ecol. Resour.">
        <title>The genomes of chicory, endive, great burdock and yacon provide insights into Asteraceae palaeo-polyploidization history and plant inulin production.</title>
        <authorList>
            <person name="Fan W."/>
            <person name="Wang S."/>
            <person name="Wang H."/>
            <person name="Wang A."/>
            <person name="Jiang F."/>
            <person name="Liu H."/>
            <person name="Zhao H."/>
            <person name="Xu D."/>
            <person name="Zhang Y."/>
        </authorList>
    </citation>
    <scope>NUCLEOTIDE SEQUENCE [LARGE SCALE GENOMIC DNA]</scope>
    <source>
        <strain evidence="2">cv. Yunnan</strain>
    </source>
</reference>
<comment type="caution">
    <text evidence="1">The sequence shown here is derived from an EMBL/GenBank/DDBJ whole genome shotgun (WGS) entry which is preliminary data.</text>
</comment>
<organism evidence="1 2">
    <name type="scientific">Smallanthus sonchifolius</name>
    <dbReference type="NCBI Taxonomy" id="185202"/>
    <lineage>
        <taxon>Eukaryota</taxon>
        <taxon>Viridiplantae</taxon>
        <taxon>Streptophyta</taxon>
        <taxon>Embryophyta</taxon>
        <taxon>Tracheophyta</taxon>
        <taxon>Spermatophyta</taxon>
        <taxon>Magnoliopsida</taxon>
        <taxon>eudicotyledons</taxon>
        <taxon>Gunneridae</taxon>
        <taxon>Pentapetalae</taxon>
        <taxon>asterids</taxon>
        <taxon>campanulids</taxon>
        <taxon>Asterales</taxon>
        <taxon>Asteraceae</taxon>
        <taxon>Asteroideae</taxon>
        <taxon>Heliantheae alliance</taxon>
        <taxon>Millerieae</taxon>
        <taxon>Smallanthus</taxon>
    </lineage>
</organism>
<keyword evidence="2" id="KW-1185">Reference proteome</keyword>
<evidence type="ECO:0000313" key="2">
    <source>
        <dbReference type="Proteomes" id="UP001056120"/>
    </source>
</evidence>
<dbReference type="Proteomes" id="UP001056120">
    <property type="component" value="Linkage Group LG03"/>
</dbReference>
<name>A0ACB9JNI5_9ASTR</name>
<reference evidence="1 2" key="2">
    <citation type="journal article" date="2022" name="Mol. Ecol. Resour.">
        <title>The genomes of chicory, endive, great burdock and yacon provide insights into Asteraceae paleo-polyploidization history and plant inulin production.</title>
        <authorList>
            <person name="Fan W."/>
            <person name="Wang S."/>
            <person name="Wang H."/>
            <person name="Wang A."/>
            <person name="Jiang F."/>
            <person name="Liu H."/>
            <person name="Zhao H."/>
            <person name="Xu D."/>
            <person name="Zhang Y."/>
        </authorList>
    </citation>
    <scope>NUCLEOTIDE SEQUENCE [LARGE SCALE GENOMIC DNA]</scope>
    <source>
        <strain evidence="2">cv. Yunnan</strain>
        <tissue evidence="1">Leaves</tissue>
    </source>
</reference>
<sequence length="469" mass="51666">MDRKLPEDSVHDLAWDLVTGLRFLHSKGIIYCDLKPSNILLDENGRTKLCDFGLSRELSDISKTPSSLVGYSTIGTTSVYFLPQAKRGTPCYMAPELFHDGGVHSYASDFWALGCVLYECYAGRPPFIGKEFTQLVNSILTDPTPSLPGNPSRPFANLVSSLLIKDPAERIQWSERCIKWSKGSSNTKGVNLLRLSRIAKSNLQRENEKENYRRPLPNNSSENETDVQIENTDMELDFNENNEDDTQDEVEMVTPARTTDENSSVLDHDLIASPMVNTPATDDSRRTDHESSSDHIEVSAAPPSASPQLKTKKVLEGSHGAVDLSMVLWDSSDLLNRPVIPSKKSDKGPGSELIPSLPFVAVPASDFVKLSKDQLEVVTKCIISILNGNTPTGEKQNVIRYLEILSCRVDAANILTKGQIMHVLVKMLRQSKASALRVQLVSLLGLLIRRSNSIDDDLASSGILGSLNS</sequence>
<gene>
    <name evidence="1" type="ORF">L1987_09477</name>
</gene>
<proteinExistence type="predicted"/>
<dbReference type="EMBL" id="CM042020">
    <property type="protein sequence ID" value="KAI3821902.1"/>
    <property type="molecule type" value="Genomic_DNA"/>
</dbReference>